<dbReference type="GO" id="GO:0033566">
    <property type="term" value="P:gamma-tubulin complex localization"/>
    <property type="evidence" value="ECO:0007669"/>
    <property type="project" value="InterPro"/>
</dbReference>
<comment type="function">
    <text evidence="1">Required for gamma-tubulin complex recruitment to the microtubule organizing center (MTOC).</text>
</comment>
<dbReference type="AlphaFoldDB" id="A0A8H5C6K3"/>
<reference evidence="8 9" key="1">
    <citation type="journal article" date="2020" name="ISME J.">
        <title>Uncovering the hidden diversity of litter-decomposition mechanisms in mushroom-forming fungi.</title>
        <authorList>
            <person name="Floudas D."/>
            <person name="Bentzer J."/>
            <person name="Ahren D."/>
            <person name="Johansson T."/>
            <person name="Persson P."/>
            <person name="Tunlid A."/>
        </authorList>
    </citation>
    <scope>NUCLEOTIDE SEQUENCE [LARGE SCALE GENOMIC DNA]</scope>
    <source>
        <strain evidence="8 9">CBS 175.51</strain>
    </source>
</reference>
<dbReference type="GO" id="GO:0090307">
    <property type="term" value="P:mitotic spindle assembly"/>
    <property type="evidence" value="ECO:0007669"/>
    <property type="project" value="TreeGrafter"/>
</dbReference>
<evidence type="ECO:0000256" key="7">
    <source>
        <dbReference type="ARBA" id="ARBA00029810"/>
    </source>
</evidence>
<evidence type="ECO:0000256" key="3">
    <source>
        <dbReference type="ARBA" id="ARBA00011015"/>
    </source>
</evidence>
<evidence type="ECO:0000256" key="2">
    <source>
        <dbReference type="ARBA" id="ARBA00004267"/>
    </source>
</evidence>
<keyword evidence="6" id="KW-0206">Cytoskeleton</keyword>
<dbReference type="PANTHER" id="PTHR28520">
    <property type="entry name" value="MITOTIC-SPINDLE ORGANIZING PROTEIN 1"/>
    <property type="match status" value="1"/>
</dbReference>
<comment type="subcellular location">
    <subcellularLocation>
        <location evidence="2">Cytoplasm</location>
        <location evidence="2">Cytoskeleton</location>
        <location evidence="2">Microtubule organizing center</location>
    </subcellularLocation>
</comment>
<evidence type="ECO:0000256" key="6">
    <source>
        <dbReference type="ARBA" id="ARBA00023212"/>
    </source>
</evidence>
<dbReference type="InterPro" id="IPR022214">
    <property type="entry name" value="MZT1"/>
</dbReference>
<gene>
    <name evidence="8" type="ORF">D9611_006408</name>
</gene>
<evidence type="ECO:0000256" key="5">
    <source>
        <dbReference type="ARBA" id="ARBA00022490"/>
    </source>
</evidence>
<comment type="caution">
    <text evidence="8">The sequence shown here is derived from an EMBL/GenBank/DDBJ whole genome shotgun (WGS) entry which is preliminary data.</text>
</comment>
<protein>
    <recommendedName>
        <fullName evidence="4">Mitotic-spindle organizing protein 1</fullName>
    </recommendedName>
    <alternativeName>
        <fullName evidence="7">Mitotic-spindle organizing protein associated with a ring of gamma-tubulin 1</fullName>
    </alternativeName>
</protein>
<sequence>MSTKPSEGNASAQQTLDILYEMSQLLNTQLDKETLATCVGLIESGVNPDALAVGTIALYSRAQSLMVRYQEVIQELRREGAARAQPSAE</sequence>
<evidence type="ECO:0000313" key="9">
    <source>
        <dbReference type="Proteomes" id="UP000541558"/>
    </source>
</evidence>
<proteinExistence type="inferred from homology"/>
<keyword evidence="9" id="KW-1185">Reference proteome</keyword>
<dbReference type="GO" id="GO:0000931">
    <property type="term" value="C:gamma-tubulin ring complex"/>
    <property type="evidence" value="ECO:0007669"/>
    <property type="project" value="InterPro"/>
</dbReference>
<dbReference type="Proteomes" id="UP000541558">
    <property type="component" value="Unassembled WGS sequence"/>
</dbReference>
<dbReference type="GO" id="GO:0044732">
    <property type="term" value="C:mitotic spindle pole body"/>
    <property type="evidence" value="ECO:0007669"/>
    <property type="project" value="TreeGrafter"/>
</dbReference>
<dbReference type="GO" id="GO:0031021">
    <property type="term" value="C:interphase microtubule organizing center"/>
    <property type="evidence" value="ECO:0007669"/>
    <property type="project" value="TreeGrafter"/>
</dbReference>
<dbReference type="OrthoDB" id="48571at2759"/>
<dbReference type="Pfam" id="PF12554">
    <property type="entry name" value="MOZART1"/>
    <property type="match status" value="1"/>
</dbReference>
<dbReference type="GO" id="GO:0051415">
    <property type="term" value="P:microtubule nucleation by interphase microtubule organizing center"/>
    <property type="evidence" value="ECO:0007669"/>
    <property type="project" value="TreeGrafter"/>
</dbReference>
<dbReference type="GO" id="GO:0005819">
    <property type="term" value="C:spindle"/>
    <property type="evidence" value="ECO:0007669"/>
    <property type="project" value="TreeGrafter"/>
</dbReference>
<comment type="similarity">
    <text evidence="3">Belongs to the MOZART1 family.</text>
</comment>
<dbReference type="PANTHER" id="PTHR28520:SF2">
    <property type="entry name" value="MITOTIC-SPINDLE ORGANIZING PROTEIN 1"/>
    <property type="match status" value="1"/>
</dbReference>
<evidence type="ECO:0000256" key="1">
    <source>
        <dbReference type="ARBA" id="ARBA00003060"/>
    </source>
</evidence>
<accession>A0A8H5C6K3</accession>
<organism evidence="8 9">
    <name type="scientific">Ephemerocybe angulata</name>
    <dbReference type="NCBI Taxonomy" id="980116"/>
    <lineage>
        <taxon>Eukaryota</taxon>
        <taxon>Fungi</taxon>
        <taxon>Dikarya</taxon>
        <taxon>Basidiomycota</taxon>
        <taxon>Agaricomycotina</taxon>
        <taxon>Agaricomycetes</taxon>
        <taxon>Agaricomycetidae</taxon>
        <taxon>Agaricales</taxon>
        <taxon>Agaricineae</taxon>
        <taxon>Psathyrellaceae</taxon>
        <taxon>Ephemerocybe</taxon>
    </lineage>
</organism>
<name>A0A8H5C6K3_9AGAR</name>
<dbReference type="EMBL" id="JAACJK010000059">
    <property type="protein sequence ID" value="KAF5336066.1"/>
    <property type="molecule type" value="Genomic_DNA"/>
</dbReference>
<keyword evidence="5" id="KW-0963">Cytoplasm</keyword>
<evidence type="ECO:0000256" key="4">
    <source>
        <dbReference type="ARBA" id="ARBA00016992"/>
    </source>
</evidence>
<evidence type="ECO:0000313" key="8">
    <source>
        <dbReference type="EMBL" id="KAF5336066.1"/>
    </source>
</evidence>